<keyword evidence="10" id="KW-1185">Reference proteome</keyword>
<keyword evidence="4 7" id="KW-1133">Transmembrane helix</keyword>
<dbReference type="PANTHER" id="PTHR22950:SF332">
    <property type="entry name" value="AMINO ACID TRANSPORTER (EUROFUNG)"/>
    <property type="match status" value="1"/>
</dbReference>
<dbReference type="EMBL" id="ML977605">
    <property type="protein sequence ID" value="KAF1998315.1"/>
    <property type="molecule type" value="Genomic_DNA"/>
</dbReference>
<dbReference type="OrthoDB" id="1684102at2759"/>
<evidence type="ECO:0000259" key="8">
    <source>
        <dbReference type="Pfam" id="PF01490"/>
    </source>
</evidence>
<feature type="region of interest" description="Disordered" evidence="6">
    <location>
        <begin position="156"/>
        <end position="185"/>
    </location>
</feature>
<feature type="transmembrane region" description="Helical" evidence="7">
    <location>
        <begin position="409"/>
        <end position="432"/>
    </location>
</feature>
<evidence type="ECO:0000256" key="6">
    <source>
        <dbReference type="SAM" id="MobiDB-lite"/>
    </source>
</evidence>
<evidence type="ECO:0000256" key="4">
    <source>
        <dbReference type="ARBA" id="ARBA00022989"/>
    </source>
</evidence>
<feature type="transmembrane region" description="Helical" evidence="7">
    <location>
        <begin position="498"/>
        <end position="516"/>
    </location>
</feature>
<sequence length="581" mass="64017">MTDSPRDPQQDLRDARILSPHLDPTYSGDFDGTRPEDVENARSINSADLADAESSLRLQGGDIHRDLYRIDARAKRANQMKRAATFSHPTEFNESENDDVQPIANQLLPGGFRRQFLERQGRSLSYITAPVTKDFISFLALYGQFAGEDLEESDDESALEDDVEAEEEQVGERRPLLGRRKSTRTRAQGDASNMKSFFTLLKAFVGTGIMFLPKAFKNGGMLFSSITLIAVSLITSLCFALLLQCRSRYGGGYGEIGEAIGGPRLRSLILASITISQIGFVCAGLIFTADNLSSFFDAVTSTTTEPLSTNALIGLQLIALVPMSFIRNISKLGPAALLADVFILIGLTYIYQYDITFLVKNGGFNDTIELFNPRDFTMTVGSAIFTFEGIGLILPIQSSMKQPEHFNKLLYLVMFIITIIFTSVGFLSYGTFGSRVQVELINNFPQDSKLVNAVQFLYAMAVMVGTPVQLFPPIRILEGKIFGRRSGKQDNFTKWKKNVFRSMLVLLCGVIAGIGASDLDKFVALIGSFACVPLVYIYPAFLHYKGIARSRAAKIGDITVMVVGLVAMVYTTCITIARWSA</sequence>
<feature type="region of interest" description="Disordered" evidence="6">
    <location>
        <begin position="1"/>
        <end position="34"/>
    </location>
</feature>
<evidence type="ECO:0000256" key="5">
    <source>
        <dbReference type="ARBA" id="ARBA00023136"/>
    </source>
</evidence>
<evidence type="ECO:0000256" key="1">
    <source>
        <dbReference type="ARBA" id="ARBA00004141"/>
    </source>
</evidence>
<evidence type="ECO:0000256" key="2">
    <source>
        <dbReference type="ARBA" id="ARBA00008066"/>
    </source>
</evidence>
<reference evidence="9" key="1">
    <citation type="journal article" date="2020" name="Stud. Mycol.">
        <title>101 Dothideomycetes genomes: a test case for predicting lifestyles and emergence of pathogens.</title>
        <authorList>
            <person name="Haridas S."/>
            <person name="Albert R."/>
            <person name="Binder M."/>
            <person name="Bloem J."/>
            <person name="Labutti K."/>
            <person name="Salamov A."/>
            <person name="Andreopoulos B."/>
            <person name="Baker S."/>
            <person name="Barry K."/>
            <person name="Bills G."/>
            <person name="Bluhm B."/>
            <person name="Cannon C."/>
            <person name="Castanera R."/>
            <person name="Culley D."/>
            <person name="Daum C."/>
            <person name="Ezra D."/>
            <person name="Gonzalez J."/>
            <person name="Henrissat B."/>
            <person name="Kuo A."/>
            <person name="Liang C."/>
            <person name="Lipzen A."/>
            <person name="Lutzoni F."/>
            <person name="Magnuson J."/>
            <person name="Mondo S."/>
            <person name="Nolan M."/>
            <person name="Ohm R."/>
            <person name="Pangilinan J."/>
            <person name="Park H.-J."/>
            <person name="Ramirez L."/>
            <person name="Alfaro M."/>
            <person name="Sun H."/>
            <person name="Tritt A."/>
            <person name="Yoshinaga Y."/>
            <person name="Zwiers L.-H."/>
            <person name="Turgeon B."/>
            <person name="Goodwin S."/>
            <person name="Spatafora J."/>
            <person name="Crous P."/>
            <person name="Grigoriev I."/>
        </authorList>
    </citation>
    <scope>NUCLEOTIDE SEQUENCE</scope>
    <source>
        <strain evidence="9">CBS 123094</strain>
    </source>
</reference>
<feature type="transmembrane region" description="Helical" evidence="7">
    <location>
        <begin position="452"/>
        <end position="477"/>
    </location>
</feature>
<accession>A0A6A5WGK4</accession>
<feature type="transmembrane region" description="Helical" evidence="7">
    <location>
        <begin position="222"/>
        <end position="243"/>
    </location>
</feature>
<keyword evidence="5 7" id="KW-0472">Membrane</keyword>
<feature type="domain" description="Amino acid transporter transmembrane" evidence="8">
    <location>
        <begin position="191"/>
        <end position="576"/>
    </location>
</feature>
<evidence type="ECO:0000313" key="10">
    <source>
        <dbReference type="Proteomes" id="UP000799779"/>
    </source>
</evidence>
<proteinExistence type="inferred from homology"/>
<name>A0A6A5WGK4_9PLEO</name>
<evidence type="ECO:0000256" key="7">
    <source>
        <dbReference type="SAM" id="Phobius"/>
    </source>
</evidence>
<comment type="subcellular location">
    <subcellularLocation>
        <location evidence="1">Membrane</location>
        <topology evidence="1">Multi-pass membrane protein</topology>
    </subcellularLocation>
</comment>
<dbReference type="Pfam" id="PF01490">
    <property type="entry name" value="Aa_trans"/>
    <property type="match status" value="1"/>
</dbReference>
<comment type="similarity">
    <text evidence="2">Belongs to the amino acid/polyamine transporter 2 family.</text>
</comment>
<feature type="compositionally biased region" description="Basic and acidic residues" evidence="6">
    <location>
        <begin position="1"/>
        <end position="16"/>
    </location>
</feature>
<protein>
    <submittedName>
        <fullName evidence="9">Amino acid transporter-like protein</fullName>
    </submittedName>
</protein>
<feature type="transmembrane region" description="Helical" evidence="7">
    <location>
        <begin position="555"/>
        <end position="579"/>
    </location>
</feature>
<evidence type="ECO:0000256" key="3">
    <source>
        <dbReference type="ARBA" id="ARBA00022692"/>
    </source>
</evidence>
<feature type="compositionally biased region" description="Acidic residues" evidence="6">
    <location>
        <begin position="156"/>
        <end position="169"/>
    </location>
</feature>
<feature type="transmembrane region" description="Helical" evidence="7">
    <location>
        <begin position="307"/>
        <end position="325"/>
    </location>
</feature>
<dbReference type="GO" id="GO:0005302">
    <property type="term" value="F:L-tyrosine transmembrane transporter activity"/>
    <property type="evidence" value="ECO:0007669"/>
    <property type="project" value="TreeGrafter"/>
</dbReference>
<dbReference type="Proteomes" id="UP000799779">
    <property type="component" value="Unassembled WGS sequence"/>
</dbReference>
<feature type="transmembrane region" description="Helical" evidence="7">
    <location>
        <begin position="196"/>
        <end position="216"/>
    </location>
</feature>
<feature type="transmembrane region" description="Helical" evidence="7">
    <location>
        <begin position="522"/>
        <end position="543"/>
    </location>
</feature>
<feature type="transmembrane region" description="Helical" evidence="7">
    <location>
        <begin position="268"/>
        <end position="287"/>
    </location>
</feature>
<dbReference type="GO" id="GO:0005774">
    <property type="term" value="C:vacuolar membrane"/>
    <property type="evidence" value="ECO:0007669"/>
    <property type="project" value="TreeGrafter"/>
</dbReference>
<gene>
    <name evidence="9" type="ORF">P154DRAFT_524226</name>
</gene>
<organism evidence="9 10">
    <name type="scientific">Amniculicola lignicola CBS 123094</name>
    <dbReference type="NCBI Taxonomy" id="1392246"/>
    <lineage>
        <taxon>Eukaryota</taxon>
        <taxon>Fungi</taxon>
        <taxon>Dikarya</taxon>
        <taxon>Ascomycota</taxon>
        <taxon>Pezizomycotina</taxon>
        <taxon>Dothideomycetes</taxon>
        <taxon>Pleosporomycetidae</taxon>
        <taxon>Pleosporales</taxon>
        <taxon>Amniculicolaceae</taxon>
        <taxon>Amniculicola</taxon>
    </lineage>
</organism>
<evidence type="ECO:0000313" key="9">
    <source>
        <dbReference type="EMBL" id="KAF1998315.1"/>
    </source>
</evidence>
<dbReference type="PANTHER" id="PTHR22950">
    <property type="entry name" value="AMINO ACID TRANSPORTER"/>
    <property type="match status" value="1"/>
</dbReference>
<dbReference type="AlphaFoldDB" id="A0A6A5WGK4"/>
<feature type="transmembrane region" description="Helical" evidence="7">
    <location>
        <begin position="332"/>
        <end position="351"/>
    </location>
</feature>
<feature type="transmembrane region" description="Helical" evidence="7">
    <location>
        <begin position="376"/>
        <end position="397"/>
    </location>
</feature>
<keyword evidence="3 7" id="KW-0812">Transmembrane</keyword>
<dbReference type="InterPro" id="IPR013057">
    <property type="entry name" value="AA_transpt_TM"/>
</dbReference>